<dbReference type="HOGENOM" id="CLU_1198135_0_0_6"/>
<proteinExistence type="predicted"/>
<accession>V7HV38</accession>
<name>V7HV38_9GAMM</name>
<reference evidence="1 2" key="1">
    <citation type="journal article" date="2007" name="Proc. Natl. Acad. Sci. U.S.A.">
        <title>Characterization of a marine gammaproteobacterium capable of aerobic anoxygenic photosynthesis.</title>
        <authorList>
            <person name="Fuchs B.M."/>
            <person name="Spring S."/>
            <person name="Teeling H."/>
            <person name="Quast C."/>
            <person name="Wulf J."/>
            <person name="Schattenhofer M."/>
            <person name="Yan S."/>
            <person name="Ferriera S."/>
            <person name="Johnson J."/>
            <person name="Glockner F.O."/>
            <person name="Amann R."/>
        </authorList>
    </citation>
    <scope>NUCLEOTIDE SEQUENCE [LARGE SCALE GENOMIC DNA]</scope>
    <source>
        <strain evidence="1">KT71</strain>
    </source>
</reference>
<dbReference type="Proteomes" id="UP000019205">
    <property type="component" value="Chromosome"/>
</dbReference>
<evidence type="ECO:0000313" key="1">
    <source>
        <dbReference type="EMBL" id="ESZ89434.1"/>
    </source>
</evidence>
<protein>
    <submittedName>
        <fullName evidence="1">Uncharacterized protein</fullName>
    </submittedName>
</protein>
<sequence length="231" mass="25265">MRQIANDCGVSDVAIHKRCAKLQISTPPRGYWANLEAGKHPAKPALRAYSELVANRLRKRQREKSDDENYVRLSPLQQEFFERALALSGRETPDHDSMKLLRGGAQRLDGELAAGAEGACGRRAHQPVLNTKCERSTGCLASGSTPILRTVQRSPGRDLGALATPPNKCASKQFGVALQRANRNQANLGRASPSREPEPTLLSCLLAIAERTNAPIHVQRSATCAERENRL</sequence>
<organism evidence="1 2">
    <name type="scientific">Congregibacter litoralis KT71</name>
    <dbReference type="NCBI Taxonomy" id="314285"/>
    <lineage>
        <taxon>Bacteria</taxon>
        <taxon>Pseudomonadati</taxon>
        <taxon>Pseudomonadota</taxon>
        <taxon>Gammaproteobacteria</taxon>
        <taxon>Cellvibrionales</taxon>
        <taxon>Halieaceae</taxon>
        <taxon>Congregibacter</taxon>
    </lineage>
</organism>
<keyword evidence="2" id="KW-1185">Reference proteome</keyword>
<reference evidence="1 2" key="2">
    <citation type="journal article" date="2009" name="PLoS ONE">
        <title>The photosynthetic apparatus and its regulation in the aerobic gammaproteobacterium Congregibacter litoralis gen. nov., sp. nov.</title>
        <authorList>
            <person name="Spring S."/>
            <person name="Lunsdorf H."/>
            <person name="Fuchs B.M."/>
            <person name="Tindall B.J."/>
        </authorList>
    </citation>
    <scope>NUCLEOTIDE SEQUENCE [LARGE SCALE GENOMIC DNA]</scope>
    <source>
        <strain evidence="1">KT71</strain>
    </source>
</reference>
<evidence type="ECO:0000313" key="2">
    <source>
        <dbReference type="Proteomes" id="UP000019205"/>
    </source>
</evidence>
<comment type="caution">
    <text evidence="1">The sequence shown here is derived from an EMBL/GenBank/DDBJ whole genome shotgun (WGS) entry which is preliminary data.</text>
</comment>
<dbReference type="AlphaFoldDB" id="V7HV38"/>
<dbReference type="EMBL" id="AAOA02000001">
    <property type="protein sequence ID" value="ESZ89434.1"/>
    <property type="molecule type" value="Genomic_DNA"/>
</dbReference>
<gene>
    <name evidence="1" type="ORF">KT71_002394</name>
</gene>